<feature type="transmembrane region" description="Helical" evidence="1">
    <location>
        <begin position="182"/>
        <end position="205"/>
    </location>
</feature>
<feature type="transmembrane region" description="Helical" evidence="1">
    <location>
        <begin position="102"/>
        <end position="124"/>
    </location>
</feature>
<feature type="transmembrane region" description="Helical" evidence="1">
    <location>
        <begin position="42"/>
        <end position="62"/>
    </location>
</feature>
<reference evidence="2 3" key="1">
    <citation type="journal article" date="2019" name="Nat. Med.">
        <title>A library of human gut bacterial isolates paired with longitudinal multiomics data enables mechanistic microbiome research.</title>
        <authorList>
            <person name="Poyet M."/>
            <person name="Groussin M."/>
            <person name="Gibbons S.M."/>
            <person name="Avila-Pacheco J."/>
            <person name="Jiang X."/>
            <person name="Kearney S.M."/>
            <person name="Perrotta A.R."/>
            <person name="Berdy B."/>
            <person name="Zhao S."/>
            <person name="Lieberman T.D."/>
            <person name="Swanson P.K."/>
            <person name="Smith M."/>
            <person name="Roesemann S."/>
            <person name="Alexander J.E."/>
            <person name="Rich S.A."/>
            <person name="Livny J."/>
            <person name="Vlamakis H."/>
            <person name="Clish C."/>
            <person name="Bullock K."/>
            <person name="Deik A."/>
            <person name="Scott J."/>
            <person name="Pierce K.A."/>
            <person name="Xavier R.J."/>
            <person name="Alm E.J."/>
        </authorList>
    </citation>
    <scope>NUCLEOTIDE SEQUENCE [LARGE SCALE GENOMIC DNA]</scope>
    <source>
        <strain evidence="2 3">BIOML-A2</strain>
    </source>
</reference>
<keyword evidence="1" id="KW-0812">Transmembrane</keyword>
<dbReference type="EMBL" id="VVXK01000009">
    <property type="protein sequence ID" value="KAA2370291.1"/>
    <property type="molecule type" value="Genomic_DNA"/>
</dbReference>
<keyword evidence="1" id="KW-0472">Membrane</keyword>
<feature type="transmembrane region" description="Helical" evidence="1">
    <location>
        <begin position="74"/>
        <end position="96"/>
    </location>
</feature>
<evidence type="ECO:0000313" key="3">
    <source>
        <dbReference type="Proteomes" id="UP000323567"/>
    </source>
</evidence>
<proteinExistence type="predicted"/>
<dbReference type="RefSeq" id="WP_149887332.1">
    <property type="nucleotide sequence ID" value="NZ_AP031448.1"/>
</dbReference>
<feature type="transmembrane region" description="Helical" evidence="1">
    <location>
        <begin position="287"/>
        <end position="307"/>
    </location>
</feature>
<evidence type="ECO:0000256" key="1">
    <source>
        <dbReference type="SAM" id="Phobius"/>
    </source>
</evidence>
<name>A0A5B3G9T8_9BACT</name>
<sequence length="347" mass="36787">MNHGISILFRAIPLAMAAFCFAYGAYIFAAGTDAARLTAGPVVFYLGSICIALYCTAATIIRQIIGTYTAAAKYLFPAIGYTFAVLTLISGAFIIASHWPGALVTGHVVCGLGLITACVATAATSSTRFSLIPKNSADDSFSVNPAGFTRAESSLLIFIVSAIAAIAWVWCILLYVRGTLPAHIVAGSVMFGIACVCTSLIALVASIARQARGSYTMAEKGKWTGLVLTMGSLAFVLGLILIFAYWDHPINFVGFVLIGLALICWSISSKVILLAKIWHADFPLANRIPIIPVLTALACLFLAAFLYEEAAFQAKFFVPARVLSGFGAICFTLYSIVSILESGTSKK</sequence>
<protein>
    <submittedName>
        <fullName evidence="2">DUF2776 domain-containing protein</fullName>
    </submittedName>
</protein>
<dbReference type="AlphaFoldDB" id="A0A5B3G9T8"/>
<feature type="transmembrane region" description="Helical" evidence="1">
    <location>
        <begin position="319"/>
        <end position="340"/>
    </location>
</feature>
<feature type="transmembrane region" description="Helical" evidence="1">
    <location>
        <begin position="226"/>
        <end position="246"/>
    </location>
</feature>
<dbReference type="Pfam" id="PF10951">
    <property type="entry name" value="DUF2776"/>
    <property type="match status" value="1"/>
</dbReference>
<evidence type="ECO:0000313" key="2">
    <source>
        <dbReference type="EMBL" id="KAA2370291.1"/>
    </source>
</evidence>
<accession>A0A5B3G9T8</accession>
<feature type="transmembrane region" description="Helical" evidence="1">
    <location>
        <begin position="7"/>
        <end position="30"/>
    </location>
</feature>
<dbReference type="Proteomes" id="UP000323567">
    <property type="component" value="Unassembled WGS sequence"/>
</dbReference>
<comment type="caution">
    <text evidence="2">The sequence shown here is derived from an EMBL/GenBank/DDBJ whole genome shotgun (WGS) entry which is preliminary data.</text>
</comment>
<organism evidence="2 3">
    <name type="scientific">Alistipes shahii</name>
    <dbReference type="NCBI Taxonomy" id="328814"/>
    <lineage>
        <taxon>Bacteria</taxon>
        <taxon>Pseudomonadati</taxon>
        <taxon>Bacteroidota</taxon>
        <taxon>Bacteroidia</taxon>
        <taxon>Bacteroidales</taxon>
        <taxon>Rikenellaceae</taxon>
        <taxon>Alistipes</taxon>
    </lineage>
</organism>
<gene>
    <name evidence="2" type="ORF">F2Y13_08155</name>
</gene>
<feature type="transmembrane region" description="Helical" evidence="1">
    <location>
        <begin position="155"/>
        <end position="176"/>
    </location>
</feature>
<feature type="transmembrane region" description="Helical" evidence="1">
    <location>
        <begin position="252"/>
        <end position="275"/>
    </location>
</feature>
<keyword evidence="1" id="KW-1133">Transmembrane helix</keyword>
<dbReference type="InterPro" id="IPR021240">
    <property type="entry name" value="DUF2776"/>
</dbReference>